<comment type="caution">
    <text evidence="2">The sequence shown here is derived from an EMBL/GenBank/DDBJ whole genome shotgun (WGS) entry which is preliminary data.</text>
</comment>
<evidence type="ECO:0000313" key="3">
    <source>
        <dbReference type="Proteomes" id="UP001215598"/>
    </source>
</evidence>
<gene>
    <name evidence="2" type="ORF">B0H16DRAFT_131023</name>
</gene>
<evidence type="ECO:0000313" key="2">
    <source>
        <dbReference type="EMBL" id="KAJ7735491.1"/>
    </source>
</evidence>
<protein>
    <submittedName>
        <fullName evidence="2">Uncharacterized protein</fullName>
    </submittedName>
</protein>
<dbReference type="Proteomes" id="UP001215598">
    <property type="component" value="Unassembled WGS sequence"/>
</dbReference>
<accession>A0AAD7MWS9</accession>
<dbReference type="EMBL" id="JARKIB010000126">
    <property type="protein sequence ID" value="KAJ7735491.1"/>
    <property type="molecule type" value="Genomic_DNA"/>
</dbReference>
<evidence type="ECO:0000256" key="1">
    <source>
        <dbReference type="SAM" id="MobiDB-lite"/>
    </source>
</evidence>
<proteinExistence type="predicted"/>
<dbReference type="AlphaFoldDB" id="A0AAD7MWS9"/>
<name>A0AAD7MWS9_9AGAR</name>
<reference evidence="2" key="1">
    <citation type="submission" date="2023-03" db="EMBL/GenBank/DDBJ databases">
        <title>Massive genome expansion in bonnet fungi (Mycena s.s.) driven by repeated elements and novel gene families across ecological guilds.</title>
        <authorList>
            <consortium name="Lawrence Berkeley National Laboratory"/>
            <person name="Harder C.B."/>
            <person name="Miyauchi S."/>
            <person name="Viragh M."/>
            <person name="Kuo A."/>
            <person name="Thoen E."/>
            <person name="Andreopoulos B."/>
            <person name="Lu D."/>
            <person name="Skrede I."/>
            <person name="Drula E."/>
            <person name="Henrissat B."/>
            <person name="Morin E."/>
            <person name="Kohler A."/>
            <person name="Barry K."/>
            <person name="LaButti K."/>
            <person name="Morin E."/>
            <person name="Salamov A."/>
            <person name="Lipzen A."/>
            <person name="Mereny Z."/>
            <person name="Hegedus B."/>
            <person name="Baldrian P."/>
            <person name="Stursova M."/>
            <person name="Weitz H."/>
            <person name="Taylor A."/>
            <person name="Grigoriev I.V."/>
            <person name="Nagy L.G."/>
            <person name="Martin F."/>
            <person name="Kauserud H."/>
        </authorList>
    </citation>
    <scope>NUCLEOTIDE SEQUENCE</scope>
    <source>
        <strain evidence="2">CBHHK182m</strain>
    </source>
</reference>
<feature type="region of interest" description="Disordered" evidence="1">
    <location>
        <begin position="88"/>
        <end position="111"/>
    </location>
</feature>
<organism evidence="2 3">
    <name type="scientific">Mycena metata</name>
    <dbReference type="NCBI Taxonomy" id="1033252"/>
    <lineage>
        <taxon>Eukaryota</taxon>
        <taxon>Fungi</taxon>
        <taxon>Dikarya</taxon>
        <taxon>Basidiomycota</taxon>
        <taxon>Agaricomycotina</taxon>
        <taxon>Agaricomycetes</taxon>
        <taxon>Agaricomycetidae</taxon>
        <taxon>Agaricales</taxon>
        <taxon>Marasmiineae</taxon>
        <taxon>Mycenaceae</taxon>
        <taxon>Mycena</taxon>
    </lineage>
</organism>
<sequence length="225" mass="25018">MIYLFPQTHLTRGGDCLIIHRSKCVNDTQDEDLTVVQAKINNTTEFQNGSFWQSVVVELWNCKGRIAVSTFSKINTVASLTASFLAATPSPSPLPPPSMNTETYPDDEDIPTPPDEYTFTSSGGGMFSGSHHFTLAGGTFNNYVAAPALPLDFRMIPMGDIDLQQEQAVNKNLGVVGRRRDRNSVRRVYSAKIEGRNSKVTAAVYQGDGAEEDWRREREMYMSVR</sequence>
<keyword evidence="3" id="KW-1185">Reference proteome</keyword>